<dbReference type="GeneID" id="108675006"/>
<feature type="signal peptide" evidence="2">
    <location>
        <begin position="1"/>
        <end position="22"/>
    </location>
</feature>
<name>A0A8B7NXQ7_HYAAZ</name>
<gene>
    <name evidence="4" type="primary">LOC108675006</name>
</gene>
<dbReference type="AlphaFoldDB" id="A0A8B7NXQ7"/>
<reference evidence="4" key="1">
    <citation type="submission" date="2025-08" db="UniProtKB">
        <authorList>
            <consortium name="RefSeq"/>
        </authorList>
    </citation>
    <scope>IDENTIFICATION</scope>
    <source>
        <tissue evidence="4">Whole organism</tissue>
    </source>
</reference>
<dbReference type="KEGG" id="hazt:108675006"/>
<dbReference type="Proteomes" id="UP000694843">
    <property type="component" value="Unplaced"/>
</dbReference>
<feature type="region of interest" description="Disordered" evidence="1">
    <location>
        <begin position="297"/>
        <end position="320"/>
    </location>
</feature>
<dbReference type="RefSeq" id="XP_018018485.1">
    <property type="nucleotide sequence ID" value="XM_018162996.2"/>
</dbReference>
<proteinExistence type="predicted"/>
<dbReference type="OrthoDB" id="10060229at2759"/>
<sequence>MSSPHVWMIGILLLLAVRTSSSSVGRQLSNDDFYKIRDSSSSDSKNVAYAEIIPKNITNPAPTRHLEMQRSTQHRKPNLIEEREIDVGSLEKSHVSRELTAGSINRNIISESSDEEAAYLYNSIVFNRSKRNYSHHGRSVYDHELKFNSGRSQAAFETGSLHLNIINEDVQDSIHYGSSFYRPYSSIDGIASNIRLLSFTLPRIKAYNHNIQSRFVEVDESRINLRNSYAGLPSRRHSSYKRRYPRFQRSPHQSRPSYSARLADVPFSQDPNYHRIQGVHSESRTFSQSSDLLTQINSHSQERQSDMHREPSYSQSIFPNSKINPVNNNYPSNSSLLAILDSQTYIPSLDSPKTPRARAYHEYQQLPNSSKRVIEEEARNSLNVIDNHEEGRFHNPNDIPAVRYQHSNFHEEANSLDVFPELTTVSAAVDDRLAYELAEDNDATSRSSKDPANLQVGKSLNIFSRYGFLTLSIKVRPPVGVHDYLFVENTAEVFQKNSYWSQRERKKHTGEFDDHFYIHFCENLNELLIAYFDHFTIEGVPKAHKAFTASLSARDLARQFGINSSFLRGRFSFVLVRLFRRKMRNTLDGPLTVLAALQAALRSVRIGSEESVHRFVDRFGTHVIKEFEVGDVMYQTFVFGERIYKQLKNTFVTVRSESHLEQLQLYFSPRYATSIGEIQLASGNSNLTKILENGGAVPPELLVYPNIFKAFDDPAVETELERLEGEVVLSLKLEKITTRLPQSATIRWMSEVLDNSLALYYHNLDSTRDTT</sequence>
<evidence type="ECO:0000313" key="4">
    <source>
        <dbReference type="RefSeq" id="XP_018018485.1"/>
    </source>
</evidence>
<evidence type="ECO:0000256" key="1">
    <source>
        <dbReference type="SAM" id="MobiDB-lite"/>
    </source>
</evidence>
<feature type="compositionally biased region" description="Basic and acidic residues" evidence="1">
    <location>
        <begin position="300"/>
        <end position="311"/>
    </location>
</feature>
<protein>
    <submittedName>
        <fullName evidence="4">Uncharacterized protein LOC108675006</fullName>
    </submittedName>
</protein>
<feature type="chain" id="PRO_5034380813" evidence="2">
    <location>
        <begin position="23"/>
        <end position="771"/>
    </location>
</feature>
<keyword evidence="3" id="KW-1185">Reference proteome</keyword>
<dbReference type="CTD" id="790953"/>
<evidence type="ECO:0000256" key="2">
    <source>
        <dbReference type="SAM" id="SignalP"/>
    </source>
</evidence>
<feature type="region of interest" description="Disordered" evidence="1">
    <location>
        <begin position="232"/>
        <end position="259"/>
    </location>
</feature>
<evidence type="ECO:0000313" key="3">
    <source>
        <dbReference type="Proteomes" id="UP000694843"/>
    </source>
</evidence>
<keyword evidence="2" id="KW-0732">Signal</keyword>
<feature type="compositionally biased region" description="Basic residues" evidence="1">
    <location>
        <begin position="234"/>
        <end position="246"/>
    </location>
</feature>
<accession>A0A8B7NXQ7</accession>
<organism evidence="3 4">
    <name type="scientific">Hyalella azteca</name>
    <name type="common">Amphipod</name>
    <dbReference type="NCBI Taxonomy" id="294128"/>
    <lineage>
        <taxon>Eukaryota</taxon>
        <taxon>Metazoa</taxon>
        <taxon>Ecdysozoa</taxon>
        <taxon>Arthropoda</taxon>
        <taxon>Crustacea</taxon>
        <taxon>Multicrustacea</taxon>
        <taxon>Malacostraca</taxon>
        <taxon>Eumalacostraca</taxon>
        <taxon>Peracarida</taxon>
        <taxon>Amphipoda</taxon>
        <taxon>Senticaudata</taxon>
        <taxon>Talitrida</taxon>
        <taxon>Talitroidea</taxon>
        <taxon>Hyalellidae</taxon>
        <taxon>Hyalella</taxon>
    </lineage>
</organism>